<organism evidence="1">
    <name type="scientific">marine metagenome</name>
    <dbReference type="NCBI Taxonomy" id="408172"/>
    <lineage>
        <taxon>unclassified sequences</taxon>
        <taxon>metagenomes</taxon>
        <taxon>ecological metagenomes</taxon>
    </lineage>
</organism>
<sequence length="184" mass="21066">VRSQASFQRLIRTSRTGYRLLRTGDLAGLGRRLIGRVHRTEARRKKVVYIDWRRDHVELSLADRQRIFDQIQVMPTQPVIALIVVNRSTNLQVCTETLNSLTAQLYPEWKAWVTGQVNRSPVKALRTAPLDPRFSFEPPPADTEVNWCIVIESGDLLHEAALFCLARAVMEVPDARLLYSDEES</sequence>
<name>A0A382IFA0_9ZZZZ</name>
<evidence type="ECO:0000313" key="1">
    <source>
        <dbReference type="EMBL" id="SVB97962.1"/>
    </source>
</evidence>
<gene>
    <name evidence="1" type="ORF">METZ01_LOCUS250816</name>
</gene>
<protein>
    <submittedName>
        <fullName evidence="1">Uncharacterized protein</fullName>
    </submittedName>
</protein>
<feature type="non-terminal residue" evidence="1">
    <location>
        <position position="184"/>
    </location>
</feature>
<reference evidence="1" key="1">
    <citation type="submission" date="2018-05" db="EMBL/GenBank/DDBJ databases">
        <authorList>
            <person name="Lanie J.A."/>
            <person name="Ng W.-L."/>
            <person name="Kazmierczak K.M."/>
            <person name="Andrzejewski T.M."/>
            <person name="Davidsen T.M."/>
            <person name="Wayne K.J."/>
            <person name="Tettelin H."/>
            <person name="Glass J.I."/>
            <person name="Rusch D."/>
            <person name="Podicherti R."/>
            <person name="Tsui H.-C.T."/>
            <person name="Winkler M.E."/>
        </authorList>
    </citation>
    <scope>NUCLEOTIDE SEQUENCE</scope>
</reference>
<dbReference type="AlphaFoldDB" id="A0A382IFA0"/>
<proteinExistence type="predicted"/>
<dbReference type="EMBL" id="UINC01066853">
    <property type="protein sequence ID" value="SVB97962.1"/>
    <property type="molecule type" value="Genomic_DNA"/>
</dbReference>
<feature type="non-terminal residue" evidence="1">
    <location>
        <position position="1"/>
    </location>
</feature>
<accession>A0A382IFA0</accession>